<dbReference type="PANTHER" id="PTHR46766:SF1">
    <property type="entry name" value="GLUTAMINE-RICH PROTEIN 2"/>
    <property type="match status" value="1"/>
</dbReference>
<dbReference type="GO" id="GO:0052572">
    <property type="term" value="P:response to host immune response"/>
    <property type="evidence" value="ECO:0007669"/>
    <property type="project" value="TreeGrafter"/>
</dbReference>
<dbReference type="EMBL" id="BQYH01000016">
    <property type="protein sequence ID" value="GKU72665.1"/>
    <property type="molecule type" value="Genomic_DNA"/>
</dbReference>
<gene>
    <name evidence="4" type="ORF">MmonteBS_02280</name>
    <name evidence="5" type="ORF">NJB18185_24370</name>
</gene>
<dbReference type="PANTHER" id="PTHR46766">
    <property type="entry name" value="GLUTAMINE-RICH PROTEIN 2"/>
    <property type="match status" value="1"/>
</dbReference>
<keyword evidence="6" id="KW-1185">Reference proteome</keyword>
<name>A0AA37USM3_9MYCO</name>
<sequence length="306" mass="31062">MVVGIANLPPEVNSARIYAEPGGEQLLAAAVTWDRLAAELIAAAESFDLVRLTASASRAWSGPAAEATATSAVAYVQWLKAAAGCAEQSAITAREAAEVFDRARQATVHPLEVAANRETVAALVAGNILGQSATAIATTEAAYDEMWAQDVAAIISYQVGVSRLIGTSVSPAPSDGSSSLMMMLLSNGFDTALLTGSMATSALLSMEPEAAAGTRSTGDVSEPLSTPAAPVLESLSVPRSWATAATEVRSGASAGVGVPTAGKSSGTPRPLHGGMATGGVAGADRRRARWPASEQAYPPLMPREGA</sequence>
<dbReference type="AlphaFoldDB" id="A0AA37USM3"/>
<organism evidence="5 7">
    <name type="scientific">Mycobacterium montefiorense</name>
    <dbReference type="NCBI Taxonomy" id="154654"/>
    <lineage>
        <taxon>Bacteria</taxon>
        <taxon>Bacillati</taxon>
        <taxon>Actinomycetota</taxon>
        <taxon>Actinomycetes</taxon>
        <taxon>Mycobacteriales</taxon>
        <taxon>Mycobacteriaceae</taxon>
        <taxon>Mycobacterium</taxon>
        <taxon>Mycobacterium simiae complex</taxon>
    </lineage>
</organism>
<dbReference type="Proteomes" id="UP001139505">
    <property type="component" value="Unassembled WGS sequence"/>
</dbReference>
<dbReference type="Gene3D" id="1.20.1260.20">
    <property type="entry name" value="PPE superfamily"/>
    <property type="match status" value="1"/>
</dbReference>
<reference evidence="6" key="2">
    <citation type="submission" date="2018-04" db="EMBL/GenBank/DDBJ databases">
        <title>Draft genome sequence of Mycobacterium montefiorense isolated from Japanese black salamander.</title>
        <authorList>
            <person name="Fukano H."/>
            <person name="Yoshida M."/>
            <person name="Shimizu A."/>
            <person name="Iwao H."/>
            <person name="Kurata O."/>
            <person name="Katayama Y."/>
            <person name="Omatsu T."/>
            <person name="Mizutani T."/>
            <person name="Wada S."/>
            <person name="Hoshino Y."/>
        </authorList>
    </citation>
    <scope>NUCLEOTIDE SEQUENCE [LARGE SCALE GENOMIC DNA]</scope>
    <source>
        <strain evidence="6">BS</strain>
    </source>
</reference>
<evidence type="ECO:0000259" key="3">
    <source>
        <dbReference type="Pfam" id="PF00823"/>
    </source>
</evidence>
<dbReference type="EMBL" id="BFCH01000002">
    <property type="protein sequence ID" value="GBG35856.1"/>
    <property type="molecule type" value="Genomic_DNA"/>
</dbReference>
<dbReference type="SUPFAM" id="SSF140459">
    <property type="entry name" value="PE/PPE dimer-like"/>
    <property type="match status" value="1"/>
</dbReference>
<feature type="region of interest" description="Disordered" evidence="2">
    <location>
        <begin position="248"/>
        <end position="306"/>
    </location>
</feature>
<comment type="caution">
    <text evidence="5">The sequence shown here is derived from an EMBL/GenBank/DDBJ whole genome shotgun (WGS) entry which is preliminary data.</text>
</comment>
<feature type="domain" description="PPE" evidence="3">
    <location>
        <begin position="8"/>
        <end position="164"/>
    </location>
</feature>
<protein>
    <recommendedName>
        <fullName evidence="3">PPE domain-containing protein</fullName>
    </recommendedName>
</protein>
<reference evidence="4" key="1">
    <citation type="journal article" date="2018" name="Genome Announc.">
        <title>Draft Genome Sequence of Mycobacterium montefiorense Isolated from Japanese Black Salamander (Hynobius nigrescens).</title>
        <authorList>
            <person name="Fukano H."/>
            <person name="Yoshida M."/>
            <person name="Shimizu A."/>
            <person name="Iwao H."/>
            <person name="Katayama Y."/>
            <person name="Omatsu T."/>
            <person name="Mizutani T."/>
            <person name="Kurata O."/>
            <person name="Wada S."/>
            <person name="Hoshino Y."/>
        </authorList>
    </citation>
    <scope>NUCLEOTIDE SEQUENCE</scope>
    <source>
        <strain evidence="4">BS</strain>
    </source>
</reference>
<evidence type="ECO:0000256" key="2">
    <source>
        <dbReference type="SAM" id="MobiDB-lite"/>
    </source>
</evidence>
<reference evidence="5" key="3">
    <citation type="journal article" date="2022" name="Microbiol. Resour. Announc.">
        <title>Draft Genome Sequences of Eight Mycobacterium montefiorense Strains Isolated from Salamanders in Captivity.</title>
        <authorList>
            <person name="Komine T."/>
            <person name="Ihara H."/>
            <person name="Fukano H."/>
            <person name="Hoshino Y."/>
            <person name="Kurata O."/>
            <person name="Wada S."/>
        </authorList>
    </citation>
    <scope>NUCLEOTIDE SEQUENCE</scope>
    <source>
        <strain evidence="5">NJB18185</strain>
    </source>
</reference>
<dbReference type="InterPro" id="IPR000030">
    <property type="entry name" value="PPE_dom"/>
</dbReference>
<reference evidence="5" key="4">
    <citation type="submission" date="2022-04" db="EMBL/GenBank/DDBJ databases">
        <authorList>
            <person name="Komine T."/>
            <person name="Fukano H."/>
            <person name="Wada S."/>
        </authorList>
    </citation>
    <scope>NUCLEOTIDE SEQUENCE</scope>
    <source>
        <strain evidence="5">NJB18185</strain>
    </source>
</reference>
<dbReference type="InterPro" id="IPR038332">
    <property type="entry name" value="PPE_sf"/>
</dbReference>
<evidence type="ECO:0000313" key="5">
    <source>
        <dbReference type="EMBL" id="GKU72665.1"/>
    </source>
</evidence>
<dbReference type="Pfam" id="PF00823">
    <property type="entry name" value="PPE"/>
    <property type="match status" value="1"/>
</dbReference>
<dbReference type="Proteomes" id="UP000245060">
    <property type="component" value="Unassembled WGS sequence"/>
</dbReference>
<evidence type="ECO:0000313" key="4">
    <source>
        <dbReference type="EMBL" id="GBG35856.1"/>
    </source>
</evidence>
<evidence type="ECO:0000256" key="1">
    <source>
        <dbReference type="ARBA" id="ARBA00010652"/>
    </source>
</evidence>
<accession>A0AA37USM3</accession>
<evidence type="ECO:0000313" key="6">
    <source>
        <dbReference type="Proteomes" id="UP000245060"/>
    </source>
</evidence>
<proteinExistence type="inferred from homology"/>
<comment type="similarity">
    <text evidence="1">Belongs to the mycobacterial PPE family.</text>
</comment>
<evidence type="ECO:0000313" key="7">
    <source>
        <dbReference type="Proteomes" id="UP001139505"/>
    </source>
</evidence>